<proteinExistence type="predicted"/>
<dbReference type="EMBL" id="VFET01000015">
    <property type="protein sequence ID" value="TWS02889.1"/>
    <property type="molecule type" value="Genomic_DNA"/>
</dbReference>
<evidence type="ECO:0000313" key="2">
    <source>
        <dbReference type="EMBL" id="SDE68037.1"/>
    </source>
</evidence>
<protein>
    <submittedName>
        <fullName evidence="3">Uncharacterized protein</fullName>
    </submittedName>
</protein>
<sequence>MRPTTTPPFAFRAWMIALLIGLVFIGLEYGLRLEIEGADATDTHSGLDLALLLGGYLFMFCLKPIQKVVQRKLCRQTARKQHADG</sequence>
<evidence type="ECO:0000313" key="3">
    <source>
        <dbReference type="EMBL" id="TWS02889.1"/>
    </source>
</evidence>
<keyword evidence="1" id="KW-0812">Transmembrane</keyword>
<keyword evidence="4" id="KW-1185">Reference proteome</keyword>
<dbReference type="Proteomes" id="UP000182858">
    <property type="component" value="Chromosome I"/>
</dbReference>
<dbReference type="EMBL" id="LT629689">
    <property type="protein sequence ID" value="SDE68037.1"/>
    <property type="molecule type" value="Genomic_DNA"/>
</dbReference>
<dbReference type="GeneID" id="78552132"/>
<evidence type="ECO:0000256" key="1">
    <source>
        <dbReference type="SAM" id="Phobius"/>
    </source>
</evidence>
<dbReference type="RefSeq" id="WP_010567009.1">
    <property type="nucleotide sequence ID" value="NZ_FUYI01000002.1"/>
</dbReference>
<organism evidence="3 5">
    <name type="scientific">Pseudomonas extremaustralis</name>
    <dbReference type="NCBI Taxonomy" id="359110"/>
    <lineage>
        <taxon>Bacteria</taxon>
        <taxon>Pseudomonadati</taxon>
        <taxon>Pseudomonadota</taxon>
        <taxon>Gammaproteobacteria</taxon>
        <taxon>Pseudomonadales</taxon>
        <taxon>Pseudomonadaceae</taxon>
        <taxon>Pseudomonas</taxon>
    </lineage>
</organism>
<accession>A0A5C5QB80</accession>
<feature type="transmembrane region" description="Helical" evidence="1">
    <location>
        <begin position="9"/>
        <end position="27"/>
    </location>
</feature>
<keyword evidence="1" id="KW-0472">Membrane</keyword>
<dbReference type="Proteomes" id="UP000317951">
    <property type="component" value="Unassembled WGS sequence"/>
</dbReference>
<keyword evidence="1" id="KW-1133">Transmembrane helix</keyword>
<gene>
    <name evidence="3" type="ORF">FIV36_18205</name>
    <name evidence="2" type="ORF">SAMN05216591_0597</name>
</gene>
<evidence type="ECO:0000313" key="4">
    <source>
        <dbReference type="Proteomes" id="UP000182858"/>
    </source>
</evidence>
<reference evidence="2 4" key="1">
    <citation type="submission" date="2016-10" db="EMBL/GenBank/DDBJ databases">
        <authorList>
            <person name="Varghese N."/>
            <person name="Submissions S."/>
        </authorList>
    </citation>
    <scope>NUCLEOTIDE SEQUENCE [LARGE SCALE GENOMIC DNA]</scope>
    <source>
        <strain evidence="2 4">DSM 17835</strain>
    </source>
</reference>
<reference evidence="3 5" key="2">
    <citation type="submission" date="2019-06" db="EMBL/GenBank/DDBJ databases">
        <title>Pseudomonas bimorpha sp. nov. isolated from bovine raw milk and skim milk concentrate.</title>
        <authorList>
            <person name="Hofmann K."/>
            <person name="Huptas C."/>
            <person name="Doll E."/>
            <person name="Scherer S."/>
            <person name="Wenning M."/>
        </authorList>
    </citation>
    <scope>NUCLEOTIDE SEQUENCE [LARGE SCALE GENOMIC DNA]</scope>
    <source>
        <strain evidence="3 5">DSM 17835</strain>
    </source>
</reference>
<dbReference type="OrthoDB" id="7029570at2"/>
<name>A0A5C5QB80_9PSED</name>
<feature type="transmembrane region" description="Helical" evidence="1">
    <location>
        <begin position="47"/>
        <end position="65"/>
    </location>
</feature>
<evidence type="ECO:0000313" key="5">
    <source>
        <dbReference type="Proteomes" id="UP000317951"/>
    </source>
</evidence>
<dbReference type="AlphaFoldDB" id="A0A5C5QB80"/>